<evidence type="ECO:0000256" key="8">
    <source>
        <dbReference type="ARBA" id="ARBA00023136"/>
    </source>
</evidence>
<gene>
    <name evidence="10" type="ORF">BS50DRAFT_573863</name>
</gene>
<evidence type="ECO:0000256" key="4">
    <source>
        <dbReference type="ARBA" id="ARBA00022547"/>
    </source>
</evidence>
<name>A0A2T2NP01_CORCC</name>
<evidence type="ECO:0008006" key="12">
    <source>
        <dbReference type="Google" id="ProtNLM"/>
    </source>
</evidence>
<evidence type="ECO:0000313" key="11">
    <source>
        <dbReference type="Proteomes" id="UP000240883"/>
    </source>
</evidence>
<evidence type="ECO:0000256" key="1">
    <source>
        <dbReference type="ARBA" id="ARBA00004325"/>
    </source>
</evidence>
<evidence type="ECO:0000256" key="3">
    <source>
        <dbReference type="ARBA" id="ARBA00022448"/>
    </source>
</evidence>
<keyword evidence="4" id="KW-0138">CF(0)</keyword>
<keyword evidence="9" id="KW-0066">ATP synthesis</keyword>
<dbReference type="GO" id="GO:0015078">
    <property type="term" value="F:proton transmembrane transporter activity"/>
    <property type="evidence" value="ECO:0007669"/>
    <property type="project" value="InterPro"/>
</dbReference>
<dbReference type="OrthoDB" id="437at2759"/>
<dbReference type="Pfam" id="PF04718">
    <property type="entry name" value="ATP-synt_G"/>
    <property type="match status" value="1"/>
</dbReference>
<proteinExistence type="inferred from homology"/>
<keyword evidence="3" id="KW-0813">Transport</keyword>
<dbReference type="AlphaFoldDB" id="A0A2T2NP01"/>
<evidence type="ECO:0000256" key="9">
    <source>
        <dbReference type="ARBA" id="ARBA00023310"/>
    </source>
</evidence>
<evidence type="ECO:0000256" key="7">
    <source>
        <dbReference type="ARBA" id="ARBA00023128"/>
    </source>
</evidence>
<dbReference type="InterPro" id="IPR006808">
    <property type="entry name" value="ATP_synth_F0_gsu_mt"/>
</dbReference>
<comment type="subcellular location">
    <subcellularLocation>
        <location evidence="1">Mitochondrion membrane</location>
    </subcellularLocation>
</comment>
<accession>A0A2T2NP01</accession>
<reference evidence="10 11" key="1">
    <citation type="journal article" date="2018" name="Front. Microbiol.">
        <title>Genome-Wide Analysis of Corynespora cassiicola Leaf Fall Disease Putative Effectors.</title>
        <authorList>
            <person name="Lopez D."/>
            <person name="Ribeiro S."/>
            <person name="Label P."/>
            <person name="Fumanal B."/>
            <person name="Venisse J.S."/>
            <person name="Kohler A."/>
            <person name="de Oliveira R.R."/>
            <person name="Labutti K."/>
            <person name="Lipzen A."/>
            <person name="Lail K."/>
            <person name="Bauer D."/>
            <person name="Ohm R.A."/>
            <person name="Barry K.W."/>
            <person name="Spatafora J."/>
            <person name="Grigoriev I.V."/>
            <person name="Martin F.M."/>
            <person name="Pujade-Renaud V."/>
        </authorList>
    </citation>
    <scope>NUCLEOTIDE SEQUENCE [LARGE SCALE GENOMIC DNA]</scope>
    <source>
        <strain evidence="10 11">Philippines</strain>
    </source>
</reference>
<keyword evidence="8" id="KW-0472">Membrane</keyword>
<evidence type="ECO:0000313" key="10">
    <source>
        <dbReference type="EMBL" id="PSN67120.1"/>
    </source>
</evidence>
<dbReference type="GO" id="GO:0045259">
    <property type="term" value="C:proton-transporting ATP synthase complex"/>
    <property type="evidence" value="ECO:0007669"/>
    <property type="project" value="UniProtKB-KW"/>
</dbReference>
<dbReference type="STRING" id="1448308.A0A2T2NP01"/>
<protein>
    <recommendedName>
        <fullName evidence="12">Mitochondrial F1F0-ATP synthase-like protein g subunit</fullName>
    </recommendedName>
</protein>
<dbReference type="EMBL" id="KZ678135">
    <property type="protein sequence ID" value="PSN67120.1"/>
    <property type="molecule type" value="Genomic_DNA"/>
</dbReference>
<evidence type="ECO:0000256" key="5">
    <source>
        <dbReference type="ARBA" id="ARBA00022781"/>
    </source>
</evidence>
<dbReference type="PANTHER" id="PTHR12386">
    <property type="entry name" value="ATP SYNTHASE SUBUNIT"/>
    <property type="match status" value="1"/>
</dbReference>
<dbReference type="GO" id="GO:0031966">
    <property type="term" value="C:mitochondrial membrane"/>
    <property type="evidence" value="ECO:0007669"/>
    <property type="project" value="UniProtKB-SubCell"/>
</dbReference>
<comment type="similarity">
    <text evidence="2">Belongs to the ATPase g subunit family.</text>
</comment>
<evidence type="ECO:0000256" key="2">
    <source>
        <dbReference type="ARBA" id="ARBA00005699"/>
    </source>
</evidence>
<keyword evidence="5" id="KW-0375">Hydrogen ion transport</keyword>
<sequence>MSLAASRAVLRHSTFAVRRAGIRNASSTSEAAGAAKDKAAEASSKASEGLSKVSSSAGNALSKAGSAASAAAGALSKVGGRTGRLVNTVQALIPRVTYYSRVGLELGKLVAHQRGMAPPNAATFQSYYQSLLKSLRNPGALFNQSANAAQPTSILSRVRNVSRTEVLTASIVLAEVLGFFTVGEMIGRFKIVGYRASAPAHH</sequence>
<dbReference type="Proteomes" id="UP000240883">
    <property type="component" value="Unassembled WGS sequence"/>
</dbReference>
<organism evidence="10 11">
    <name type="scientific">Corynespora cassiicola Philippines</name>
    <dbReference type="NCBI Taxonomy" id="1448308"/>
    <lineage>
        <taxon>Eukaryota</taxon>
        <taxon>Fungi</taxon>
        <taxon>Dikarya</taxon>
        <taxon>Ascomycota</taxon>
        <taxon>Pezizomycotina</taxon>
        <taxon>Dothideomycetes</taxon>
        <taxon>Pleosporomycetidae</taxon>
        <taxon>Pleosporales</taxon>
        <taxon>Corynesporascaceae</taxon>
        <taxon>Corynespora</taxon>
    </lineage>
</organism>
<keyword evidence="11" id="KW-1185">Reference proteome</keyword>
<keyword evidence="7" id="KW-0496">Mitochondrion</keyword>
<keyword evidence="6" id="KW-0406">Ion transport</keyword>
<evidence type="ECO:0000256" key="6">
    <source>
        <dbReference type="ARBA" id="ARBA00023065"/>
    </source>
</evidence>
<dbReference type="GO" id="GO:0015986">
    <property type="term" value="P:proton motive force-driven ATP synthesis"/>
    <property type="evidence" value="ECO:0007669"/>
    <property type="project" value="InterPro"/>
</dbReference>